<dbReference type="OrthoDB" id="3215163at2759"/>
<feature type="compositionally biased region" description="Pro residues" evidence="1">
    <location>
        <begin position="180"/>
        <end position="191"/>
    </location>
</feature>
<feature type="region of interest" description="Disordered" evidence="1">
    <location>
        <begin position="282"/>
        <end position="312"/>
    </location>
</feature>
<feature type="compositionally biased region" description="Polar residues" evidence="1">
    <location>
        <begin position="157"/>
        <end position="166"/>
    </location>
</feature>
<dbReference type="STRING" id="1314776.A0A165YS28"/>
<evidence type="ECO:0000313" key="2">
    <source>
        <dbReference type="EMBL" id="KZT33545.1"/>
    </source>
</evidence>
<dbReference type="AlphaFoldDB" id="A0A165YS28"/>
<gene>
    <name evidence="2" type="ORF">SISSUDRAFT_404974</name>
</gene>
<accession>A0A165YS28</accession>
<dbReference type="Proteomes" id="UP000076798">
    <property type="component" value="Unassembled WGS sequence"/>
</dbReference>
<proteinExistence type="predicted"/>
<protein>
    <submittedName>
        <fullName evidence="2">Uncharacterized protein</fullName>
    </submittedName>
</protein>
<reference evidence="2 3" key="1">
    <citation type="journal article" date="2016" name="Mol. Biol. Evol.">
        <title>Comparative Genomics of Early-Diverging Mushroom-Forming Fungi Provides Insights into the Origins of Lignocellulose Decay Capabilities.</title>
        <authorList>
            <person name="Nagy L.G."/>
            <person name="Riley R."/>
            <person name="Tritt A."/>
            <person name="Adam C."/>
            <person name="Daum C."/>
            <person name="Floudas D."/>
            <person name="Sun H."/>
            <person name="Yadav J.S."/>
            <person name="Pangilinan J."/>
            <person name="Larsson K.H."/>
            <person name="Matsuura K."/>
            <person name="Barry K."/>
            <person name="Labutti K."/>
            <person name="Kuo R."/>
            <person name="Ohm R.A."/>
            <person name="Bhattacharya S.S."/>
            <person name="Shirouzu T."/>
            <person name="Yoshinaga Y."/>
            <person name="Martin F.M."/>
            <person name="Grigoriev I.V."/>
            <person name="Hibbett D.S."/>
        </authorList>
    </citation>
    <scope>NUCLEOTIDE SEQUENCE [LARGE SCALE GENOMIC DNA]</scope>
    <source>
        <strain evidence="2 3">HHB10207 ss-3</strain>
    </source>
</reference>
<dbReference type="EMBL" id="KV428234">
    <property type="protein sequence ID" value="KZT33545.1"/>
    <property type="molecule type" value="Genomic_DNA"/>
</dbReference>
<feature type="compositionally biased region" description="Pro residues" evidence="1">
    <location>
        <begin position="75"/>
        <end position="84"/>
    </location>
</feature>
<evidence type="ECO:0000256" key="1">
    <source>
        <dbReference type="SAM" id="MobiDB-lite"/>
    </source>
</evidence>
<feature type="compositionally biased region" description="Polar residues" evidence="1">
    <location>
        <begin position="291"/>
        <end position="306"/>
    </location>
</feature>
<sequence length="461" mass="50549">MSQLPPAKRRRTDGPISGVAAVSTFKSVFSTVSSKEPQRTPKPKLPLSSVIEPVSAKKQAFSDFKPAFGNRPETPKPSKPPPKSLAPRESKPTPSKPPSRRVLAPPSLPETPTRVQQTANPPLPPQAAASSSKPYAPIGSETPLKKLSTPRAFIIPPSSSQLTTPKGKSRAEILNDVESPQPPRRVLPIPTPVFTTPSLSSPSKEPRPPDGKKLKEMSIPSGFTIPESKDSDDGPFSSALLAGMSPDKNGRKKFIKNGLAEKAAHLMSRADTSFSLWRKEKEKEISRSSKPQSRASAAATDSSVTPSLPPALESRTTAHTLVTRTADIKLLIEEIIFLQEVPMAQYLRRKEGDDPPPPLRLGPGVRAVHARCKILSWTRPKEKYEFEFGEPKKAKANDDIEHKPGETMDIWFRLSHGSEPGPRPVSSWDGLEAGKEVYVWRPIHELTKENMLICTRFLCIK</sequence>
<organism evidence="2 3">
    <name type="scientific">Sistotremastrum suecicum HHB10207 ss-3</name>
    <dbReference type="NCBI Taxonomy" id="1314776"/>
    <lineage>
        <taxon>Eukaryota</taxon>
        <taxon>Fungi</taxon>
        <taxon>Dikarya</taxon>
        <taxon>Basidiomycota</taxon>
        <taxon>Agaricomycotina</taxon>
        <taxon>Agaricomycetes</taxon>
        <taxon>Sistotremastrales</taxon>
        <taxon>Sistotremastraceae</taxon>
        <taxon>Sistotremastrum</taxon>
    </lineage>
</organism>
<keyword evidence="3" id="KW-1185">Reference proteome</keyword>
<feature type="compositionally biased region" description="Basic and acidic residues" evidence="1">
    <location>
        <begin position="204"/>
        <end position="216"/>
    </location>
</feature>
<evidence type="ECO:0000313" key="3">
    <source>
        <dbReference type="Proteomes" id="UP000076798"/>
    </source>
</evidence>
<feature type="compositionally biased region" description="Low complexity" evidence="1">
    <location>
        <begin position="126"/>
        <end position="137"/>
    </location>
</feature>
<feature type="compositionally biased region" description="Polar residues" evidence="1">
    <location>
        <begin position="193"/>
        <end position="203"/>
    </location>
</feature>
<feature type="region of interest" description="Disordered" evidence="1">
    <location>
        <begin position="30"/>
        <end position="249"/>
    </location>
</feature>
<name>A0A165YS28_9AGAM</name>